<dbReference type="RefSeq" id="WP_189485398.1">
    <property type="nucleotide sequence ID" value="NZ_BMZB01000001.1"/>
</dbReference>
<evidence type="ECO:0000313" key="7">
    <source>
        <dbReference type="Proteomes" id="UP000662572"/>
    </source>
</evidence>
<keyword evidence="7" id="KW-1185">Reference proteome</keyword>
<evidence type="ECO:0000313" key="6">
    <source>
        <dbReference type="EMBL" id="GGZ27226.1"/>
    </source>
</evidence>
<gene>
    <name evidence="6" type="ORF">GCM10011273_11080</name>
</gene>
<evidence type="ECO:0000256" key="3">
    <source>
        <dbReference type="ARBA" id="ARBA00023235"/>
    </source>
</evidence>
<dbReference type="PROSITE" id="PS51257">
    <property type="entry name" value="PROKAR_LIPOPROTEIN"/>
    <property type="match status" value="1"/>
</dbReference>
<evidence type="ECO:0000256" key="4">
    <source>
        <dbReference type="SAM" id="MobiDB-lite"/>
    </source>
</evidence>
<evidence type="ECO:0000256" key="2">
    <source>
        <dbReference type="ARBA" id="ARBA00023110"/>
    </source>
</evidence>
<feature type="compositionally biased region" description="Pro residues" evidence="4">
    <location>
        <begin position="29"/>
        <end position="49"/>
    </location>
</feature>
<keyword evidence="2" id="KW-0697">Rotamase</keyword>
<dbReference type="PROSITE" id="PS50072">
    <property type="entry name" value="CSA_PPIASE_2"/>
    <property type="match status" value="1"/>
</dbReference>
<dbReference type="Proteomes" id="UP000662572">
    <property type="component" value="Unassembled WGS sequence"/>
</dbReference>
<dbReference type="InterPro" id="IPR002130">
    <property type="entry name" value="Cyclophilin-type_PPIase_dom"/>
</dbReference>
<keyword evidence="3" id="KW-0413">Isomerase</keyword>
<reference evidence="6" key="1">
    <citation type="journal article" date="2014" name="Int. J. Syst. Evol. Microbiol.">
        <title>Complete genome sequence of Corynebacterium casei LMG S-19264T (=DSM 44701T), isolated from a smear-ripened cheese.</title>
        <authorList>
            <consortium name="US DOE Joint Genome Institute (JGI-PGF)"/>
            <person name="Walter F."/>
            <person name="Albersmeier A."/>
            <person name="Kalinowski J."/>
            <person name="Ruckert C."/>
        </authorList>
    </citation>
    <scope>NUCLEOTIDE SEQUENCE</scope>
    <source>
        <strain evidence="6">KCTC 32296</strain>
    </source>
</reference>
<dbReference type="Gene3D" id="2.40.100.10">
    <property type="entry name" value="Cyclophilin-like"/>
    <property type="match status" value="1"/>
</dbReference>
<name>A0A918PY20_9CAUL</name>
<accession>A0A918PY20</accession>
<protein>
    <recommendedName>
        <fullName evidence="1">peptidylprolyl isomerase</fullName>
        <ecNumber evidence="1">5.2.1.8</ecNumber>
    </recommendedName>
</protein>
<dbReference type="InterPro" id="IPR044665">
    <property type="entry name" value="E_coli_cyclophilin_A-like"/>
</dbReference>
<dbReference type="InterPro" id="IPR029000">
    <property type="entry name" value="Cyclophilin-like_dom_sf"/>
</dbReference>
<proteinExistence type="predicted"/>
<evidence type="ECO:0000256" key="1">
    <source>
        <dbReference type="ARBA" id="ARBA00013194"/>
    </source>
</evidence>
<evidence type="ECO:0000259" key="5">
    <source>
        <dbReference type="PROSITE" id="PS50072"/>
    </source>
</evidence>
<dbReference type="GO" id="GO:0003755">
    <property type="term" value="F:peptidyl-prolyl cis-trans isomerase activity"/>
    <property type="evidence" value="ECO:0007669"/>
    <property type="project" value="UniProtKB-KW"/>
</dbReference>
<dbReference type="Pfam" id="PF00160">
    <property type="entry name" value="Pro_isomerase"/>
    <property type="match status" value="1"/>
</dbReference>
<organism evidence="6 7">
    <name type="scientific">Asticcacaulis endophyticus</name>
    <dbReference type="NCBI Taxonomy" id="1395890"/>
    <lineage>
        <taxon>Bacteria</taxon>
        <taxon>Pseudomonadati</taxon>
        <taxon>Pseudomonadota</taxon>
        <taxon>Alphaproteobacteria</taxon>
        <taxon>Caulobacterales</taxon>
        <taxon>Caulobacteraceae</taxon>
        <taxon>Asticcacaulis</taxon>
    </lineage>
</organism>
<dbReference type="PANTHER" id="PTHR43246">
    <property type="entry name" value="PEPTIDYL-PROLYL CIS-TRANS ISOMERASE CYP38, CHLOROPLASTIC"/>
    <property type="match status" value="1"/>
</dbReference>
<reference evidence="6" key="2">
    <citation type="submission" date="2020-09" db="EMBL/GenBank/DDBJ databases">
        <authorList>
            <person name="Sun Q."/>
            <person name="Kim S."/>
        </authorList>
    </citation>
    <scope>NUCLEOTIDE SEQUENCE</scope>
    <source>
        <strain evidence="6">KCTC 32296</strain>
    </source>
</reference>
<dbReference type="EMBL" id="BMZB01000001">
    <property type="protein sequence ID" value="GGZ27226.1"/>
    <property type="molecule type" value="Genomic_DNA"/>
</dbReference>
<feature type="domain" description="PPIase cyclophilin-type" evidence="5">
    <location>
        <begin position="63"/>
        <end position="216"/>
    </location>
</feature>
<dbReference type="EC" id="5.2.1.8" evidence="1"/>
<comment type="caution">
    <text evidence="6">The sequence shown here is derived from an EMBL/GenBank/DDBJ whole genome shotgun (WGS) entry which is preliminary data.</text>
</comment>
<feature type="region of interest" description="Disordered" evidence="4">
    <location>
        <begin position="24"/>
        <end position="49"/>
    </location>
</feature>
<dbReference type="AlphaFoldDB" id="A0A918PY20"/>
<dbReference type="SUPFAM" id="SSF50891">
    <property type="entry name" value="Cyclophilin-like"/>
    <property type="match status" value="1"/>
</dbReference>
<sequence>MRRHFLLGALGIVGAGLSACFQPPEAPKKPGPSKPAVMPTPPLPPPPPVLPDVTTVALETSKGEIVIELYGKKAPITVANFLRYVDSGKFEGANFWRAMKAHNGGFVQATANGHKFAPIAHESTKMTGLSHTDGTISMARYDVGTASNGFTISVGDMTYMDAGKDDPDGFAAFGKVTKGIEVVKKILNGKITTQKFESGWDGQMLAEPVTILSAKRIDGSKPPAPVTTPD</sequence>